<comment type="caution">
    <text evidence="3">The sequence shown here is derived from an EMBL/GenBank/DDBJ whole genome shotgun (WGS) entry which is preliminary data.</text>
</comment>
<dbReference type="InterPro" id="IPR001387">
    <property type="entry name" value="Cro/C1-type_HTH"/>
</dbReference>
<dbReference type="SMART" id="SM00530">
    <property type="entry name" value="HTH_XRE"/>
    <property type="match status" value="1"/>
</dbReference>
<dbReference type="EMBL" id="JAMQJY010000006">
    <property type="protein sequence ID" value="MCM2677780.1"/>
    <property type="molecule type" value="Genomic_DNA"/>
</dbReference>
<dbReference type="Gene3D" id="1.10.260.40">
    <property type="entry name" value="lambda repressor-like DNA-binding domains"/>
    <property type="match status" value="1"/>
</dbReference>
<evidence type="ECO:0000256" key="1">
    <source>
        <dbReference type="ARBA" id="ARBA00023125"/>
    </source>
</evidence>
<evidence type="ECO:0000313" key="3">
    <source>
        <dbReference type="EMBL" id="MCM2677780.1"/>
    </source>
</evidence>
<feature type="domain" description="HTH cro/C1-type" evidence="2">
    <location>
        <begin position="6"/>
        <end position="60"/>
    </location>
</feature>
<dbReference type="PANTHER" id="PTHR46558:SF14">
    <property type="entry name" value="HTH-TYPE TRANSCRIPTIONAL REGULATOR ANSR"/>
    <property type="match status" value="1"/>
</dbReference>
<accession>A0ABT0XPF4</accession>
<dbReference type="Pfam" id="PF01381">
    <property type="entry name" value="HTH_3"/>
    <property type="match status" value="1"/>
</dbReference>
<evidence type="ECO:0000259" key="2">
    <source>
        <dbReference type="PROSITE" id="PS50943"/>
    </source>
</evidence>
<proteinExistence type="predicted"/>
<dbReference type="Proteomes" id="UP001203665">
    <property type="component" value="Unassembled WGS sequence"/>
</dbReference>
<dbReference type="PANTHER" id="PTHR46558">
    <property type="entry name" value="TRACRIPTIONAL REGULATORY PROTEIN-RELATED-RELATED"/>
    <property type="match status" value="1"/>
</dbReference>
<dbReference type="SUPFAM" id="SSF47413">
    <property type="entry name" value="lambda repressor-like DNA-binding domains"/>
    <property type="match status" value="1"/>
</dbReference>
<dbReference type="RefSeq" id="WP_251611580.1">
    <property type="nucleotide sequence ID" value="NZ_JAMQJY010000006.1"/>
</dbReference>
<dbReference type="PROSITE" id="PS50943">
    <property type="entry name" value="HTH_CROC1"/>
    <property type="match status" value="1"/>
</dbReference>
<protein>
    <submittedName>
        <fullName evidence="3">Helix-turn-helix transcriptional regulator</fullName>
    </submittedName>
</protein>
<gene>
    <name evidence="3" type="ORF">NDM98_21740</name>
</gene>
<reference evidence="3" key="1">
    <citation type="submission" date="2022-06" db="EMBL/GenBank/DDBJ databases">
        <title>Alkalicoccobacillus porphyridii sp. nov., isolated from a marine red alga, Porphyridium purpureum and reclassification of Shouchella plakortidis and Shouchella gibsonii as Alkalicoccobacillus plakortidis comb. nov. and Alkalicoccobacillus gibsonii comb. nov.</title>
        <authorList>
            <person name="Kim K.H."/>
            <person name="Lee J.K."/>
            <person name="Han D.M."/>
            <person name="Baek J.H."/>
            <person name="Jeon C.O."/>
        </authorList>
    </citation>
    <scope>NUCLEOTIDE SEQUENCE</scope>
    <source>
        <strain evidence="3">DSM 19153</strain>
    </source>
</reference>
<evidence type="ECO:0000313" key="4">
    <source>
        <dbReference type="Proteomes" id="UP001203665"/>
    </source>
</evidence>
<keyword evidence="1" id="KW-0238">DNA-binding</keyword>
<dbReference type="InterPro" id="IPR010982">
    <property type="entry name" value="Lambda_DNA-bd_dom_sf"/>
</dbReference>
<keyword evidence="4" id="KW-1185">Reference proteome</keyword>
<sequence length="105" mass="12187">MFASRLREQRLQHNLTMKQLGESMNLAPSTISGYENGIRKPDMDILYLFADTFDVSVDYLLGRTDQSHSHSPAILKTQSNHTLSVSMDELEYLKESLMVFRKYRQ</sequence>
<name>A0ABT0XPF4_9BACI</name>
<dbReference type="CDD" id="cd00093">
    <property type="entry name" value="HTH_XRE"/>
    <property type="match status" value="1"/>
</dbReference>
<organism evidence="3 4">
    <name type="scientific">Alkalicoccobacillus plakortidis</name>
    <dbReference type="NCBI Taxonomy" id="444060"/>
    <lineage>
        <taxon>Bacteria</taxon>
        <taxon>Bacillati</taxon>
        <taxon>Bacillota</taxon>
        <taxon>Bacilli</taxon>
        <taxon>Bacillales</taxon>
        <taxon>Bacillaceae</taxon>
        <taxon>Alkalicoccobacillus</taxon>
    </lineage>
</organism>